<dbReference type="OrthoDB" id="511517at2"/>
<name>A0A2P7MS95_9CYAN</name>
<accession>A0A2P7MS95</accession>
<gene>
    <name evidence="1" type="ORF">C7K55_11920</name>
</gene>
<dbReference type="Proteomes" id="UP000243002">
    <property type="component" value="Unassembled WGS sequence"/>
</dbReference>
<comment type="caution">
    <text evidence="1">The sequence shown here is derived from an EMBL/GenBank/DDBJ whole genome shotgun (WGS) entry which is preliminary data.</text>
</comment>
<organism evidence="1 2">
    <name type="scientific">Cyanobium usitatum str. Tous</name>
    <dbReference type="NCBI Taxonomy" id="2116684"/>
    <lineage>
        <taxon>Bacteria</taxon>
        <taxon>Bacillati</taxon>
        <taxon>Cyanobacteriota</taxon>
        <taxon>Cyanophyceae</taxon>
        <taxon>Synechococcales</taxon>
        <taxon>Prochlorococcaceae</taxon>
        <taxon>Cyanobium</taxon>
    </lineage>
</organism>
<keyword evidence="2" id="KW-1185">Reference proteome</keyword>
<reference evidence="1 2" key="1">
    <citation type="journal article" date="2018" name="Environ. Microbiol.">
        <title>Ecological and genomic features of two widespread freshwater picocyanobacteria.</title>
        <authorList>
            <person name="Cabello-Yeves P.J."/>
            <person name="Picazo A."/>
            <person name="Camacho A."/>
            <person name="Callieri C."/>
            <person name="Rosselli R."/>
            <person name="Roda-Garcia J.J."/>
            <person name="Coutinho F.H."/>
            <person name="Rodriguez-Valera F."/>
        </authorList>
    </citation>
    <scope>NUCLEOTIDE SEQUENCE [LARGE SCALE GENOMIC DNA]</scope>
    <source>
        <strain evidence="1 2">Tous</strain>
    </source>
</reference>
<sequence>MNAADQAQSLELAQAIAAAASLFRVHFPDARANLTPWRDDALTRAFAEQESLDLSFHLPGWSPRSQCRSFLVQLRLDGAPGRSRAERPRLLGVTIRGLTYESERWRLATVGDWQPSGSHLPQAEVAQKLQQFSRELFDLFGGAEQADQNLAA</sequence>
<dbReference type="AlphaFoldDB" id="A0A2P7MS95"/>
<evidence type="ECO:0000313" key="1">
    <source>
        <dbReference type="EMBL" id="PSJ04082.1"/>
    </source>
</evidence>
<evidence type="ECO:0000313" key="2">
    <source>
        <dbReference type="Proteomes" id="UP000243002"/>
    </source>
</evidence>
<dbReference type="EMBL" id="PXXO01000016">
    <property type="protein sequence ID" value="PSJ04082.1"/>
    <property type="molecule type" value="Genomic_DNA"/>
</dbReference>
<protein>
    <submittedName>
        <fullName evidence="1">Uncharacterized protein</fullName>
    </submittedName>
</protein>
<proteinExistence type="predicted"/>
<dbReference type="RefSeq" id="WP_106632949.1">
    <property type="nucleotide sequence ID" value="NZ_PXXO01000016.1"/>
</dbReference>